<dbReference type="InterPro" id="IPR013762">
    <property type="entry name" value="Integrase-like_cat_sf"/>
</dbReference>
<gene>
    <name evidence="3" type="ORF">JF922_02375</name>
</gene>
<dbReference type="AlphaFoldDB" id="A0A934K1R3"/>
<name>A0A934K1R3_9BACT</name>
<evidence type="ECO:0000313" key="3">
    <source>
        <dbReference type="EMBL" id="MBJ7596920.1"/>
    </source>
</evidence>
<protein>
    <submittedName>
        <fullName evidence="3">Tyrosine-type recombinase/integrase</fullName>
    </submittedName>
</protein>
<dbReference type="Proteomes" id="UP000612893">
    <property type="component" value="Unassembled WGS sequence"/>
</dbReference>
<organism evidence="3 4">
    <name type="scientific">Candidatus Nephthysia bennettiae</name>
    <dbReference type="NCBI Taxonomy" id="3127016"/>
    <lineage>
        <taxon>Bacteria</taxon>
        <taxon>Bacillati</taxon>
        <taxon>Candidatus Dormiibacterota</taxon>
        <taxon>Candidatus Dormibacteria</taxon>
        <taxon>Candidatus Dormibacterales</taxon>
        <taxon>Candidatus Dormibacteraceae</taxon>
        <taxon>Candidatus Nephthysia</taxon>
    </lineage>
</organism>
<dbReference type="PROSITE" id="PS51898">
    <property type="entry name" value="TYR_RECOMBINASE"/>
    <property type="match status" value="1"/>
</dbReference>
<evidence type="ECO:0000313" key="4">
    <source>
        <dbReference type="Proteomes" id="UP000612893"/>
    </source>
</evidence>
<dbReference type="InterPro" id="IPR011010">
    <property type="entry name" value="DNA_brk_join_enz"/>
</dbReference>
<dbReference type="InterPro" id="IPR002104">
    <property type="entry name" value="Integrase_catalytic"/>
</dbReference>
<keyword evidence="4" id="KW-1185">Reference proteome</keyword>
<evidence type="ECO:0000256" key="1">
    <source>
        <dbReference type="ARBA" id="ARBA00023172"/>
    </source>
</evidence>
<accession>A0A934K1R3</accession>
<dbReference type="GO" id="GO:0006310">
    <property type="term" value="P:DNA recombination"/>
    <property type="evidence" value="ECO:0007669"/>
    <property type="project" value="UniProtKB-KW"/>
</dbReference>
<dbReference type="Pfam" id="PF00589">
    <property type="entry name" value="Phage_integrase"/>
    <property type="match status" value="1"/>
</dbReference>
<feature type="domain" description="Tyr recombinase" evidence="2">
    <location>
        <begin position="1"/>
        <end position="114"/>
    </location>
</feature>
<dbReference type="EMBL" id="JAEKNR010000028">
    <property type="protein sequence ID" value="MBJ7596920.1"/>
    <property type="molecule type" value="Genomic_DNA"/>
</dbReference>
<evidence type="ECO:0000259" key="2">
    <source>
        <dbReference type="PROSITE" id="PS51898"/>
    </source>
</evidence>
<dbReference type="SUPFAM" id="SSF56349">
    <property type="entry name" value="DNA breaking-rejoining enzymes"/>
    <property type="match status" value="1"/>
</dbReference>
<dbReference type="Gene3D" id="1.10.443.10">
    <property type="entry name" value="Intergrase catalytic core"/>
    <property type="match status" value="1"/>
</dbReference>
<keyword evidence="1" id="KW-0233">DNA recombination</keyword>
<proteinExistence type="predicted"/>
<reference evidence="3" key="1">
    <citation type="submission" date="2020-10" db="EMBL/GenBank/DDBJ databases">
        <title>Ca. Dormibacterota MAGs.</title>
        <authorList>
            <person name="Montgomery K."/>
        </authorList>
    </citation>
    <scope>NUCLEOTIDE SEQUENCE [LARGE SCALE GENOMIC DNA]</scope>
    <source>
        <strain evidence="3">SC8812_S17_10</strain>
    </source>
</reference>
<sequence>MPPALVAILQCWKVTQAKRELEAEVWAGLGLVFTDYVGRPVDLDRLRAFFYRTLVGAGLPRVRVYDLRHTMATLVLHETKDLKLVATRLGHSNEVMVLRRYGHLLPGTDRDAARRLRELLEGR</sequence>
<comment type="caution">
    <text evidence="3">The sequence shown here is derived from an EMBL/GenBank/DDBJ whole genome shotgun (WGS) entry which is preliminary data.</text>
</comment>